<organism evidence="2 3">
    <name type="scientific">Nitzschia inconspicua</name>
    <dbReference type="NCBI Taxonomy" id="303405"/>
    <lineage>
        <taxon>Eukaryota</taxon>
        <taxon>Sar</taxon>
        <taxon>Stramenopiles</taxon>
        <taxon>Ochrophyta</taxon>
        <taxon>Bacillariophyta</taxon>
        <taxon>Bacillariophyceae</taxon>
        <taxon>Bacillariophycidae</taxon>
        <taxon>Bacillariales</taxon>
        <taxon>Bacillariaceae</taxon>
        <taxon>Nitzschia</taxon>
    </lineage>
</organism>
<sequence length="314" mass="37395">MSTQMLPTIRKRLRRWRARRSHRIVRRLRMEMDRLIEWNHKVDICFVSSIFAEELELADKPGDVSSVWLDADYAKKITTTFRFFLFTNLHDMPVSEGWTKIVKTDEDLPYRRFITKSRWPKFMGWKDEHLEHCEIIFYFDGHYQVSPQNMYDFPRVAQEIKNSPTGLAQVPHPNRRTALSEFSRILYKHKDIPANVEASVLWLQSQPDFDNRCTLYQNSFFGYDPLNPTWQAAAEFFWNRYSLEIDSWRDQPLWCYTLQHIGLTQPMMLNEEGSSKGLFQKDKQRTGHNDHQYDEHADGIKRKEEDLEASSSSS</sequence>
<reference evidence="2" key="1">
    <citation type="journal article" date="2021" name="Sci. Rep.">
        <title>Diploid genomic architecture of Nitzschia inconspicua, an elite biomass production diatom.</title>
        <authorList>
            <person name="Oliver A."/>
            <person name="Podell S."/>
            <person name="Pinowska A."/>
            <person name="Traller J.C."/>
            <person name="Smith S.R."/>
            <person name="McClure R."/>
            <person name="Beliaev A."/>
            <person name="Bohutskyi P."/>
            <person name="Hill E.A."/>
            <person name="Rabines A."/>
            <person name="Zheng H."/>
            <person name="Allen L.Z."/>
            <person name="Kuo A."/>
            <person name="Grigoriev I.V."/>
            <person name="Allen A.E."/>
            <person name="Hazlebeck D."/>
            <person name="Allen E.E."/>
        </authorList>
    </citation>
    <scope>NUCLEOTIDE SEQUENCE</scope>
    <source>
        <strain evidence="2">Hildebrandi</strain>
    </source>
</reference>
<protein>
    <submittedName>
        <fullName evidence="2">Uncharacterized protein</fullName>
    </submittedName>
</protein>
<reference evidence="2" key="2">
    <citation type="submission" date="2021-04" db="EMBL/GenBank/DDBJ databases">
        <authorList>
            <person name="Podell S."/>
        </authorList>
    </citation>
    <scope>NUCLEOTIDE SEQUENCE</scope>
    <source>
        <strain evidence="2">Hildebrandi</strain>
    </source>
</reference>
<accession>A0A9K3Q9K8</accession>
<proteinExistence type="predicted"/>
<feature type="compositionally biased region" description="Basic and acidic residues" evidence="1">
    <location>
        <begin position="279"/>
        <end position="305"/>
    </location>
</feature>
<evidence type="ECO:0000313" key="3">
    <source>
        <dbReference type="Proteomes" id="UP000693970"/>
    </source>
</evidence>
<evidence type="ECO:0000313" key="2">
    <source>
        <dbReference type="EMBL" id="KAG7373424.1"/>
    </source>
</evidence>
<name>A0A9K3Q9K8_9STRA</name>
<dbReference type="Proteomes" id="UP000693970">
    <property type="component" value="Unassembled WGS sequence"/>
</dbReference>
<feature type="region of interest" description="Disordered" evidence="1">
    <location>
        <begin position="275"/>
        <end position="314"/>
    </location>
</feature>
<keyword evidence="3" id="KW-1185">Reference proteome</keyword>
<dbReference type="AlphaFoldDB" id="A0A9K3Q9K8"/>
<gene>
    <name evidence="2" type="ORF">IV203_034148</name>
</gene>
<evidence type="ECO:0000256" key="1">
    <source>
        <dbReference type="SAM" id="MobiDB-lite"/>
    </source>
</evidence>
<dbReference type="EMBL" id="JAGRRH010000002">
    <property type="protein sequence ID" value="KAG7373424.1"/>
    <property type="molecule type" value="Genomic_DNA"/>
</dbReference>
<comment type="caution">
    <text evidence="2">The sequence shown here is derived from an EMBL/GenBank/DDBJ whole genome shotgun (WGS) entry which is preliminary data.</text>
</comment>